<dbReference type="PROSITE" id="PS50109">
    <property type="entry name" value="HIS_KIN"/>
    <property type="match status" value="1"/>
</dbReference>
<dbReference type="Proteomes" id="UP001430172">
    <property type="component" value="Unassembled WGS sequence"/>
</dbReference>
<dbReference type="InterPro" id="IPR003594">
    <property type="entry name" value="HATPase_dom"/>
</dbReference>
<dbReference type="EC" id="2.7.13.3" evidence="3"/>
<dbReference type="RefSeq" id="WP_204132282.1">
    <property type="nucleotide sequence ID" value="NZ_JAFDVD010000017.1"/>
</dbReference>
<dbReference type="InterPro" id="IPR036890">
    <property type="entry name" value="HATPase_C_sf"/>
</dbReference>
<comment type="caution">
    <text evidence="9">The sequence shown here is derived from an EMBL/GenBank/DDBJ whole genome shotgun (WGS) entry which is preliminary data.</text>
</comment>
<dbReference type="SMART" id="SM00387">
    <property type="entry name" value="HATPase_c"/>
    <property type="match status" value="1"/>
</dbReference>
<dbReference type="SUPFAM" id="SSF47384">
    <property type="entry name" value="Homodimeric domain of signal transducing histidine kinase"/>
    <property type="match status" value="1"/>
</dbReference>
<dbReference type="PANTHER" id="PTHR43711:SF31">
    <property type="entry name" value="HISTIDINE KINASE"/>
    <property type="match status" value="1"/>
</dbReference>
<protein>
    <recommendedName>
        <fullName evidence="3">histidine kinase</fullName>
        <ecNumber evidence="3">2.7.13.3</ecNumber>
    </recommendedName>
</protein>
<reference evidence="9" key="1">
    <citation type="submission" date="2021-02" db="EMBL/GenBank/DDBJ databases">
        <title>Phycicoccus sp. MQZ13P-5T, whole genome shotgun sequence.</title>
        <authorList>
            <person name="Tuo L."/>
        </authorList>
    </citation>
    <scope>NUCLEOTIDE SEQUENCE</scope>
    <source>
        <strain evidence="9">MQZ13P-5</strain>
    </source>
</reference>
<evidence type="ECO:0000313" key="9">
    <source>
        <dbReference type="EMBL" id="MBM6401816.1"/>
    </source>
</evidence>
<comment type="catalytic activity">
    <reaction evidence="1">
        <text>ATP + protein L-histidine = ADP + protein N-phospho-L-histidine.</text>
        <dbReference type="EC" id="2.7.13.3"/>
    </reaction>
</comment>
<comment type="subcellular location">
    <subcellularLocation>
        <location evidence="2">Cell membrane</location>
    </subcellularLocation>
</comment>
<dbReference type="GO" id="GO:0016301">
    <property type="term" value="F:kinase activity"/>
    <property type="evidence" value="ECO:0007669"/>
    <property type="project" value="UniProtKB-KW"/>
</dbReference>
<dbReference type="Pfam" id="PF00512">
    <property type="entry name" value="HisKA"/>
    <property type="match status" value="1"/>
</dbReference>
<evidence type="ECO:0000256" key="3">
    <source>
        <dbReference type="ARBA" id="ARBA00012438"/>
    </source>
</evidence>
<keyword evidence="5" id="KW-0808">Transferase</keyword>
<keyword evidence="6 9" id="KW-0418">Kinase</keyword>
<evidence type="ECO:0000256" key="6">
    <source>
        <dbReference type="ARBA" id="ARBA00022777"/>
    </source>
</evidence>
<dbReference type="SUPFAM" id="SSF55874">
    <property type="entry name" value="ATPase domain of HSP90 chaperone/DNA topoisomerase II/histidine kinase"/>
    <property type="match status" value="1"/>
</dbReference>
<dbReference type="Gene3D" id="1.10.287.130">
    <property type="match status" value="1"/>
</dbReference>
<dbReference type="Gene3D" id="3.30.565.10">
    <property type="entry name" value="Histidine kinase-like ATPase, C-terminal domain"/>
    <property type="match status" value="1"/>
</dbReference>
<evidence type="ECO:0000259" key="8">
    <source>
        <dbReference type="PROSITE" id="PS50109"/>
    </source>
</evidence>
<sequence>MNLVLDLLVVGAALVVSAGLGWWLVRLRRQYVTAQREIARLKELAVRKADQVSVLSHEIRTPLALIKGSADLLVEETPGPLTDVQRRFATTISDSAEHVIALAEDLLAQARIEAGLFEVHLRPVELRAYLRSVVRELRLVHDREIVLDTPGPPSRVLLDPQLVHQLLSNLVANSLRHDPNPVNRVTVRGYVADPDVVIAISDRGRGMTEEQRAMLFERFRSSAALGEGTGIGLYISRHIVELHGGSIHVDTIAQHGTTMLVTFPAGGTA</sequence>
<dbReference type="EMBL" id="JAFDVD010000017">
    <property type="protein sequence ID" value="MBM6401816.1"/>
    <property type="molecule type" value="Genomic_DNA"/>
</dbReference>
<keyword evidence="4" id="KW-0597">Phosphoprotein</keyword>
<gene>
    <name evidence="9" type="ORF">JQN70_15575</name>
</gene>
<dbReference type="PANTHER" id="PTHR43711">
    <property type="entry name" value="TWO-COMPONENT HISTIDINE KINASE"/>
    <property type="match status" value="1"/>
</dbReference>
<evidence type="ECO:0000256" key="4">
    <source>
        <dbReference type="ARBA" id="ARBA00022553"/>
    </source>
</evidence>
<evidence type="ECO:0000313" key="10">
    <source>
        <dbReference type="Proteomes" id="UP001430172"/>
    </source>
</evidence>
<evidence type="ECO:0000256" key="2">
    <source>
        <dbReference type="ARBA" id="ARBA00004236"/>
    </source>
</evidence>
<dbReference type="InterPro" id="IPR003661">
    <property type="entry name" value="HisK_dim/P_dom"/>
</dbReference>
<dbReference type="InterPro" id="IPR004358">
    <property type="entry name" value="Sig_transdc_His_kin-like_C"/>
</dbReference>
<dbReference type="SMART" id="SM00388">
    <property type="entry name" value="HisKA"/>
    <property type="match status" value="1"/>
</dbReference>
<name>A0ABS2CRP8_9MICO</name>
<dbReference type="CDD" id="cd00082">
    <property type="entry name" value="HisKA"/>
    <property type="match status" value="1"/>
</dbReference>
<evidence type="ECO:0000256" key="5">
    <source>
        <dbReference type="ARBA" id="ARBA00022679"/>
    </source>
</evidence>
<dbReference type="InterPro" id="IPR050736">
    <property type="entry name" value="Sensor_HK_Regulatory"/>
</dbReference>
<keyword evidence="7" id="KW-0902">Two-component regulatory system</keyword>
<keyword evidence="10" id="KW-1185">Reference proteome</keyword>
<dbReference type="InterPro" id="IPR036097">
    <property type="entry name" value="HisK_dim/P_sf"/>
</dbReference>
<organism evidence="9 10">
    <name type="scientific">Phycicoccus sonneratiae</name>
    <dbReference type="NCBI Taxonomy" id="2807628"/>
    <lineage>
        <taxon>Bacteria</taxon>
        <taxon>Bacillati</taxon>
        <taxon>Actinomycetota</taxon>
        <taxon>Actinomycetes</taxon>
        <taxon>Micrococcales</taxon>
        <taxon>Intrasporangiaceae</taxon>
        <taxon>Phycicoccus</taxon>
    </lineage>
</organism>
<feature type="domain" description="Histidine kinase" evidence="8">
    <location>
        <begin position="54"/>
        <end position="267"/>
    </location>
</feature>
<dbReference type="InterPro" id="IPR005467">
    <property type="entry name" value="His_kinase_dom"/>
</dbReference>
<dbReference type="PRINTS" id="PR00344">
    <property type="entry name" value="BCTRLSENSOR"/>
</dbReference>
<evidence type="ECO:0000256" key="7">
    <source>
        <dbReference type="ARBA" id="ARBA00023012"/>
    </source>
</evidence>
<accession>A0ABS2CRP8</accession>
<proteinExistence type="predicted"/>
<dbReference type="Pfam" id="PF02518">
    <property type="entry name" value="HATPase_c"/>
    <property type="match status" value="1"/>
</dbReference>
<evidence type="ECO:0000256" key="1">
    <source>
        <dbReference type="ARBA" id="ARBA00000085"/>
    </source>
</evidence>